<dbReference type="GO" id="GO:0005737">
    <property type="term" value="C:cytoplasm"/>
    <property type="evidence" value="ECO:0007669"/>
    <property type="project" value="UniProtKB-SubCell"/>
</dbReference>
<dbReference type="SFLD" id="SFLDF00275">
    <property type="entry name" value="adenosine_C2_methyltransferase"/>
    <property type="match status" value="1"/>
</dbReference>
<dbReference type="GO" id="GO:0030488">
    <property type="term" value="P:tRNA methylation"/>
    <property type="evidence" value="ECO:0007669"/>
    <property type="project" value="TreeGrafter"/>
</dbReference>
<proteinExistence type="predicted"/>
<keyword evidence="8" id="KW-0479">Metal-binding</keyword>
<dbReference type="AlphaFoldDB" id="A0A9W7DLY5"/>
<dbReference type="GO" id="GO:0070475">
    <property type="term" value="P:rRNA base methylation"/>
    <property type="evidence" value="ECO:0007669"/>
    <property type="project" value="TreeGrafter"/>
</dbReference>
<gene>
    <name evidence="12" type="ORF">TrRE_jg272</name>
</gene>
<dbReference type="InterPro" id="IPR004383">
    <property type="entry name" value="rRNA_lsu_MTrfase_RlmN/Cfr"/>
</dbReference>
<comment type="cofactor">
    <cofactor evidence="1">
        <name>[4Fe-4S] cluster</name>
        <dbReference type="ChEBI" id="CHEBI:49883"/>
    </cofactor>
</comment>
<dbReference type="SFLD" id="SFLDG01062">
    <property type="entry name" value="methyltransferase_(Class_A)"/>
    <property type="match status" value="1"/>
</dbReference>
<keyword evidence="3" id="KW-0004">4Fe-4S</keyword>
<feature type="non-terminal residue" evidence="12">
    <location>
        <position position="1"/>
    </location>
</feature>
<keyword evidence="5" id="KW-0489">Methyltransferase</keyword>
<evidence type="ECO:0000256" key="1">
    <source>
        <dbReference type="ARBA" id="ARBA00001966"/>
    </source>
</evidence>
<evidence type="ECO:0000256" key="8">
    <source>
        <dbReference type="ARBA" id="ARBA00022723"/>
    </source>
</evidence>
<evidence type="ECO:0000256" key="6">
    <source>
        <dbReference type="ARBA" id="ARBA00022679"/>
    </source>
</evidence>
<evidence type="ECO:0000256" key="10">
    <source>
        <dbReference type="ARBA" id="ARBA00023014"/>
    </source>
</evidence>
<evidence type="ECO:0000256" key="5">
    <source>
        <dbReference type="ARBA" id="ARBA00022603"/>
    </source>
</evidence>
<keyword evidence="4" id="KW-0963">Cytoplasm</keyword>
<keyword evidence="10" id="KW-0411">Iron-sulfur</keyword>
<dbReference type="Proteomes" id="UP001165082">
    <property type="component" value="Unassembled WGS sequence"/>
</dbReference>
<comment type="subcellular location">
    <subcellularLocation>
        <location evidence="2">Cytoplasm</location>
    </subcellularLocation>
</comment>
<evidence type="ECO:0000256" key="2">
    <source>
        <dbReference type="ARBA" id="ARBA00004496"/>
    </source>
</evidence>
<dbReference type="PANTHER" id="PTHR30544">
    <property type="entry name" value="23S RRNA METHYLTRANSFERASE"/>
    <property type="match status" value="1"/>
</dbReference>
<dbReference type="EMBL" id="BRXZ01003155">
    <property type="protein sequence ID" value="GMH48514.1"/>
    <property type="molecule type" value="Genomic_DNA"/>
</dbReference>
<dbReference type="Pfam" id="PF04055">
    <property type="entry name" value="Radical_SAM"/>
    <property type="match status" value="1"/>
</dbReference>
<reference evidence="12" key="1">
    <citation type="submission" date="2022-07" db="EMBL/GenBank/DDBJ databases">
        <title>Genome analysis of Parmales, a sister group of diatoms, reveals the evolutionary specialization of diatoms from phago-mixotrophs to photoautotrophs.</title>
        <authorList>
            <person name="Ban H."/>
            <person name="Sato S."/>
            <person name="Yoshikawa S."/>
            <person name="Kazumasa Y."/>
            <person name="Nakamura Y."/>
            <person name="Ichinomiya M."/>
            <person name="Saitoh K."/>
            <person name="Sato N."/>
            <person name="Blanc-Mathieu R."/>
            <person name="Endo H."/>
            <person name="Kuwata A."/>
            <person name="Ogata H."/>
        </authorList>
    </citation>
    <scope>NUCLEOTIDE SEQUENCE</scope>
</reference>
<dbReference type="PROSITE" id="PS51918">
    <property type="entry name" value="RADICAL_SAM"/>
    <property type="match status" value="1"/>
</dbReference>
<dbReference type="Gene3D" id="3.20.20.70">
    <property type="entry name" value="Aldolase class I"/>
    <property type="match status" value="1"/>
</dbReference>
<evidence type="ECO:0000256" key="7">
    <source>
        <dbReference type="ARBA" id="ARBA00022691"/>
    </source>
</evidence>
<keyword evidence="9" id="KW-0408">Iron</keyword>
<dbReference type="PIRSF" id="PIRSF006004">
    <property type="entry name" value="CHP00048"/>
    <property type="match status" value="1"/>
</dbReference>
<evidence type="ECO:0000313" key="13">
    <source>
        <dbReference type="Proteomes" id="UP001165082"/>
    </source>
</evidence>
<comment type="caution">
    <text evidence="12">The sequence shown here is derived from an EMBL/GenBank/DDBJ whole genome shotgun (WGS) entry which is preliminary data.</text>
</comment>
<dbReference type="SUPFAM" id="SSF102114">
    <property type="entry name" value="Radical SAM enzymes"/>
    <property type="match status" value="1"/>
</dbReference>
<dbReference type="GO" id="GO:0008173">
    <property type="term" value="F:RNA methyltransferase activity"/>
    <property type="evidence" value="ECO:0007669"/>
    <property type="project" value="InterPro"/>
</dbReference>
<keyword evidence="13" id="KW-1185">Reference proteome</keyword>
<dbReference type="GO" id="GO:0046872">
    <property type="term" value="F:metal ion binding"/>
    <property type="evidence" value="ECO:0007669"/>
    <property type="project" value="UniProtKB-KW"/>
</dbReference>
<dbReference type="OrthoDB" id="538249at2759"/>
<dbReference type="InterPro" id="IPR013785">
    <property type="entry name" value="Aldolase_TIM"/>
</dbReference>
<organism evidence="12 13">
    <name type="scientific">Triparma retinervis</name>
    <dbReference type="NCBI Taxonomy" id="2557542"/>
    <lineage>
        <taxon>Eukaryota</taxon>
        <taxon>Sar</taxon>
        <taxon>Stramenopiles</taxon>
        <taxon>Ochrophyta</taxon>
        <taxon>Bolidophyceae</taxon>
        <taxon>Parmales</taxon>
        <taxon>Triparmaceae</taxon>
        <taxon>Triparma</taxon>
    </lineage>
</organism>
<evidence type="ECO:0000256" key="3">
    <source>
        <dbReference type="ARBA" id="ARBA00022485"/>
    </source>
</evidence>
<dbReference type="InterPro" id="IPR040072">
    <property type="entry name" value="Methyltransferase_A"/>
</dbReference>
<evidence type="ECO:0000313" key="12">
    <source>
        <dbReference type="EMBL" id="GMH48514.1"/>
    </source>
</evidence>
<evidence type="ECO:0000256" key="4">
    <source>
        <dbReference type="ARBA" id="ARBA00022490"/>
    </source>
</evidence>
<sequence>MGGLGKAKSVWLSLRQGLDPLHAPLDPHDDLVLGTRARSHLRELIGGDRLIPEVPEVVTESSCGTTKFLTELGDGNKVETVLIPSPKHDRTTVCVSTQVGCDRGCRFCATAKMGIIRSLTGSEIISQVVQSVSLASAAGMSPCRNVVFMGMGDAGMNLPGVSEATRALSDPERMALSASRVTVSTVGPSPEAFMSLAGLPCSLAWSLHSPRDHVRNLLVPSTRHTTEELREGLVEALKSRENVRTRAIMIACTLLKGVNDGDGDADELAEFIKPIVEVARKVVIDVIPYNDIGFGGLEPPEEEDVRRFTRRLKDRGCFVAVRKSRGEEDNSACGMLATERVKKKGDERVGI</sequence>
<keyword evidence="6" id="KW-0808">Transferase</keyword>
<dbReference type="InterPro" id="IPR007197">
    <property type="entry name" value="rSAM"/>
</dbReference>
<feature type="domain" description="Radical SAM core" evidence="11">
    <location>
        <begin position="87"/>
        <end position="328"/>
    </location>
</feature>
<dbReference type="GO" id="GO:0051539">
    <property type="term" value="F:4 iron, 4 sulfur cluster binding"/>
    <property type="evidence" value="ECO:0007669"/>
    <property type="project" value="UniProtKB-KW"/>
</dbReference>
<dbReference type="PANTHER" id="PTHR30544:SF5">
    <property type="entry name" value="RADICAL SAM CORE DOMAIN-CONTAINING PROTEIN"/>
    <property type="match status" value="1"/>
</dbReference>
<evidence type="ECO:0000256" key="9">
    <source>
        <dbReference type="ARBA" id="ARBA00023004"/>
    </source>
</evidence>
<evidence type="ECO:0000259" key="11">
    <source>
        <dbReference type="PROSITE" id="PS51918"/>
    </source>
</evidence>
<protein>
    <recommendedName>
        <fullName evidence="11">Radical SAM core domain-containing protein</fullName>
    </recommendedName>
</protein>
<accession>A0A9W7DLY5</accession>
<dbReference type="SFLD" id="SFLDS00029">
    <property type="entry name" value="Radical_SAM"/>
    <property type="match status" value="1"/>
</dbReference>
<name>A0A9W7DLY5_9STRA</name>
<keyword evidence="7" id="KW-0949">S-adenosyl-L-methionine</keyword>
<dbReference type="InterPro" id="IPR058240">
    <property type="entry name" value="rSAM_sf"/>
</dbReference>
<dbReference type="CDD" id="cd01335">
    <property type="entry name" value="Radical_SAM"/>
    <property type="match status" value="1"/>
</dbReference>